<organism evidence="1">
    <name type="scientific">freshwater metagenome</name>
    <dbReference type="NCBI Taxonomy" id="449393"/>
    <lineage>
        <taxon>unclassified sequences</taxon>
        <taxon>metagenomes</taxon>
        <taxon>ecological metagenomes</taxon>
    </lineage>
</organism>
<dbReference type="Gene3D" id="1.10.10.10">
    <property type="entry name" value="Winged helix-like DNA-binding domain superfamily/Winged helix DNA-binding domain"/>
    <property type="match status" value="1"/>
</dbReference>
<dbReference type="CDD" id="cd00090">
    <property type="entry name" value="HTH_ARSR"/>
    <property type="match status" value="1"/>
</dbReference>
<dbReference type="EMBL" id="CAFAAG010000077">
    <property type="protein sequence ID" value="CAB4796179.1"/>
    <property type="molecule type" value="Genomic_DNA"/>
</dbReference>
<protein>
    <submittedName>
        <fullName evidence="1">Unannotated protein</fullName>
    </submittedName>
</protein>
<sequence>MKTLSPPLLPIFRSRAQAEILGLVLWSAPTERSLTELAQRTGVSLATVQREIERSEQAGLVVSRRVGNVRLVKSAESRDAELLAELLLRSFGPKQVIAEEFAHVKGIEQIIIFGSWAARYAGVVGHAPNDIDVLVLGKPNYSQLSEACARAQDRIGKQINAIDRGMSWWTNKSTDPLKKEMKRRPYLTI</sequence>
<dbReference type="AlphaFoldDB" id="A0A6J6XI89"/>
<dbReference type="InterPro" id="IPR036390">
    <property type="entry name" value="WH_DNA-bd_sf"/>
</dbReference>
<proteinExistence type="predicted"/>
<reference evidence="1" key="1">
    <citation type="submission" date="2020-05" db="EMBL/GenBank/DDBJ databases">
        <authorList>
            <person name="Chiriac C."/>
            <person name="Salcher M."/>
            <person name="Ghai R."/>
            <person name="Kavagutti S V."/>
        </authorList>
    </citation>
    <scope>NUCLEOTIDE SEQUENCE</scope>
</reference>
<gene>
    <name evidence="1" type="ORF">UFOPK2975_00977</name>
</gene>
<accession>A0A6J6XI89</accession>
<dbReference type="InterPro" id="IPR011991">
    <property type="entry name" value="ArsR-like_HTH"/>
</dbReference>
<dbReference type="SUPFAM" id="SSF46785">
    <property type="entry name" value="Winged helix' DNA-binding domain"/>
    <property type="match status" value="1"/>
</dbReference>
<dbReference type="InterPro" id="IPR036388">
    <property type="entry name" value="WH-like_DNA-bd_sf"/>
</dbReference>
<evidence type="ECO:0000313" key="1">
    <source>
        <dbReference type="EMBL" id="CAB4796179.1"/>
    </source>
</evidence>
<name>A0A6J6XI89_9ZZZZ</name>